<organism evidence="2 3">
    <name type="scientific">Coleofasciculus chthonoplastes PCC 7420</name>
    <dbReference type="NCBI Taxonomy" id="118168"/>
    <lineage>
        <taxon>Bacteria</taxon>
        <taxon>Bacillati</taxon>
        <taxon>Cyanobacteriota</taxon>
        <taxon>Cyanophyceae</taxon>
        <taxon>Coleofasciculales</taxon>
        <taxon>Coleofasciculaceae</taxon>
        <taxon>Coleofasciculus</taxon>
    </lineage>
</organism>
<protein>
    <submittedName>
        <fullName evidence="2">Uncharacterized protein</fullName>
    </submittedName>
</protein>
<reference evidence="2 3" key="1">
    <citation type="submission" date="2008-07" db="EMBL/GenBank/DDBJ databases">
        <authorList>
            <person name="Tandeau de Marsac N."/>
            <person name="Ferriera S."/>
            <person name="Johnson J."/>
            <person name="Kravitz S."/>
            <person name="Beeson K."/>
            <person name="Sutton G."/>
            <person name="Rogers Y.-H."/>
            <person name="Friedman R."/>
            <person name="Frazier M."/>
            <person name="Venter J.C."/>
        </authorList>
    </citation>
    <scope>NUCLEOTIDE SEQUENCE [LARGE SCALE GENOMIC DNA]</scope>
    <source>
        <strain evidence="2 3">PCC 7420</strain>
    </source>
</reference>
<gene>
    <name evidence="2" type="ORF">MC7420_2999</name>
</gene>
<dbReference type="AlphaFoldDB" id="B4VK25"/>
<keyword evidence="3" id="KW-1185">Reference proteome</keyword>
<sequence>MGELREEVLTMVSQKTEGKPLSKPLSCKERGFEFLPVWAKDALSLD</sequence>
<name>B4VK25_9CYAN</name>
<accession>B4VK25</accession>
<proteinExistence type="predicted"/>
<dbReference type="EMBL" id="DS989843">
    <property type="protein sequence ID" value="EDX77675.1"/>
    <property type="molecule type" value="Genomic_DNA"/>
</dbReference>
<evidence type="ECO:0000256" key="1">
    <source>
        <dbReference type="SAM" id="MobiDB-lite"/>
    </source>
</evidence>
<dbReference type="Proteomes" id="UP000003835">
    <property type="component" value="Unassembled WGS sequence"/>
</dbReference>
<dbReference type="HOGENOM" id="CLU_3182416_0_0_3"/>
<feature type="region of interest" description="Disordered" evidence="1">
    <location>
        <begin position="1"/>
        <end position="22"/>
    </location>
</feature>
<evidence type="ECO:0000313" key="3">
    <source>
        <dbReference type="Proteomes" id="UP000003835"/>
    </source>
</evidence>
<evidence type="ECO:0000313" key="2">
    <source>
        <dbReference type="EMBL" id="EDX77675.1"/>
    </source>
</evidence>